<evidence type="ECO:0000313" key="7">
    <source>
        <dbReference type="EMBL" id="VDK73004.1"/>
    </source>
</evidence>
<reference evidence="9" key="1">
    <citation type="submission" date="2016-06" db="UniProtKB">
        <authorList>
            <consortium name="WormBaseParasite"/>
        </authorList>
    </citation>
    <scope>IDENTIFICATION</scope>
</reference>
<evidence type="ECO:0000256" key="6">
    <source>
        <dbReference type="SAM" id="Phobius"/>
    </source>
</evidence>
<sequence length="297" mass="34033">MILDWSNQLLKTQATTFVPLCLGNLFLFVALLTPAWQVAEDTDAHRYMQSGLWMYCPGNVPCWYIFSDNLINYYEKVDVCRFLLIGDCRKKLIKTPYFFGWHYAVLILLLFALTFGLIAVGILALSVLRVNKVRLFTIIFNLFIFLAFLFLSVGLAVFMINAEMLESRFLIGIKNTFKKEYGYSFYLAGLACMFLMFSLLAGVMVITYVFFTKTGRNYVKEVKFKNSSPSSWRSFMNIKKTGGTTKRPSSQTSSYPTIPVFQNVFEHPPRPGSNTASQSITPLPPEYMSTTRTFFSY</sequence>
<feature type="transmembrane region" description="Helical" evidence="6">
    <location>
        <begin position="101"/>
        <end position="128"/>
    </location>
</feature>
<evidence type="ECO:0000256" key="3">
    <source>
        <dbReference type="ARBA" id="ARBA00022989"/>
    </source>
</evidence>
<dbReference type="InterPro" id="IPR050579">
    <property type="entry name" value="PMP-22/EMP/MP20-like"/>
</dbReference>
<accession>A0A182E8S3</accession>
<keyword evidence="3 6" id="KW-1133">Transmembrane helix</keyword>
<evidence type="ECO:0000256" key="4">
    <source>
        <dbReference type="ARBA" id="ARBA00023136"/>
    </source>
</evidence>
<feature type="transmembrane region" description="Helical" evidence="6">
    <location>
        <begin position="185"/>
        <end position="211"/>
    </location>
</feature>
<dbReference type="OrthoDB" id="5783969at2759"/>
<dbReference type="AlphaFoldDB" id="A0A182E8S3"/>
<keyword evidence="8" id="KW-1185">Reference proteome</keyword>
<dbReference type="WBParaSite" id="nOo.2.0.1.t04429-RA">
    <property type="protein sequence ID" value="nOo.2.0.1.t04429-RA"/>
    <property type="gene ID" value="nOo.2.0.1.g04429"/>
</dbReference>
<dbReference type="Pfam" id="PF07062">
    <property type="entry name" value="Clc-like"/>
    <property type="match status" value="1"/>
</dbReference>
<organism evidence="9">
    <name type="scientific">Onchocerca ochengi</name>
    <name type="common">Filarial nematode worm</name>
    <dbReference type="NCBI Taxonomy" id="42157"/>
    <lineage>
        <taxon>Eukaryota</taxon>
        <taxon>Metazoa</taxon>
        <taxon>Ecdysozoa</taxon>
        <taxon>Nematoda</taxon>
        <taxon>Chromadorea</taxon>
        <taxon>Rhabditida</taxon>
        <taxon>Spirurina</taxon>
        <taxon>Spiruromorpha</taxon>
        <taxon>Filarioidea</taxon>
        <taxon>Onchocercidae</taxon>
        <taxon>Onchocerca</taxon>
    </lineage>
</organism>
<evidence type="ECO:0000256" key="2">
    <source>
        <dbReference type="ARBA" id="ARBA00022692"/>
    </source>
</evidence>
<dbReference type="EMBL" id="UYRW01000997">
    <property type="protein sequence ID" value="VDK73004.1"/>
    <property type="molecule type" value="Genomic_DNA"/>
</dbReference>
<reference evidence="7 8" key="2">
    <citation type="submission" date="2018-08" db="EMBL/GenBank/DDBJ databases">
        <authorList>
            <person name="Laetsch R D."/>
            <person name="Stevens L."/>
            <person name="Kumar S."/>
            <person name="Blaxter L. M."/>
        </authorList>
    </citation>
    <scope>NUCLEOTIDE SEQUENCE [LARGE SCALE GENOMIC DNA]</scope>
</reference>
<name>A0A182E8S3_ONCOC</name>
<keyword evidence="2 6" id="KW-0812">Transmembrane</keyword>
<evidence type="ECO:0000313" key="9">
    <source>
        <dbReference type="WBParaSite" id="nOo.2.0.1.t04429-RA"/>
    </source>
</evidence>
<evidence type="ECO:0000256" key="1">
    <source>
        <dbReference type="ARBA" id="ARBA00004141"/>
    </source>
</evidence>
<feature type="transmembrane region" description="Helical" evidence="6">
    <location>
        <begin position="135"/>
        <end position="160"/>
    </location>
</feature>
<proteinExistence type="inferred from homology"/>
<dbReference type="FunFam" id="1.20.140.150:FF:000042">
    <property type="entry name" value="Clc-like protein 2"/>
    <property type="match status" value="1"/>
</dbReference>
<dbReference type="PANTHER" id="PTHR10671">
    <property type="entry name" value="EPITHELIAL MEMBRANE PROTEIN-RELATED"/>
    <property type="match status" value="1"/>
</dbReference>
<keyword evidence="4 6" id="KW-0472">Membrane</keyword>
<protein>
    <submittedName>
        <fullName evidence="9">Clc-like protein</fullName>
    </submittedName>
</protein>
<dbReference type="GO" id="GO:0005886">
    <property type="term" value="C:plasma membrane"/>
    <property type="evidence" value="ECO:0007669"/>
    <property type="project" value="TreeGrafter"/>
</dbReference>
<gene>
    <name evidence="7" type="ORF">NOO_LOCUS4429</name>
</gene>
<feature type="transmembrane region" description="Helical" evidence="6">
    <location>
        <begin position="20"/>
        <end position="39"/>
    </location>
</feature>
<dbReference type="Proteomes" id="UP000271087">
    <property type="component" value="Unassembled WGS sequence"/>
</dbReference>
<dbReference type="InterPro" id="IPR010761">
    <property type="entry name" value="Clc_prot-like"/>
</dbReference>
<dbReference type="Gene3D" id="1.20.140.150">
    <property type="match status" value="1"/>
</dbReference>
<comment type="subcellular location">
    <subcellularLocation>
        <location evidence="1">Membrane</location>
        <topology evidence="1">Multi-pass membrane protein</topology>
    </subcellularLocation>
</comment>
<dbReference type="PANTHER" id="PTHR10671:SF96">
    <property type="entry name" value="CLC-LIKE PROTEIN 5"/>
    <property type="match status" value="1"/>
</dbReference>
<evidence type="ECO:0000313" key="8">
    <source>
        <dbReference type="Proteomes" id="UP000271087"/>
    </source>
</evidence>
<evidence type="ECO:0000256" key="5">
    <source>
        <dbReference type="ARBA" id="ARBA00060861"/>
    </source>
</evidence>
<comment type="similarity">
    <text evidence="5">Belongs to the Clc family.</text>
</comment>